<reference evidence="4 5" key="1">
    <citation type="submission" date="2014-08" db="EMBL/GenBank/DDBJ databases">
        <title>Whole genome shotgun sequence of Rhizobium rubi NBRC 13261.</title>
        <authorList>
            <person name="Katano-Makiyama Y."/>
            <person name="Hosoyama A."/>
            <person name="Hashimoto M."/>
            <person name="Hosoyama Y."/>
            <person name="Noguchi M."/>
            <person name="Tsuchikane K."/>
            <person name="Uohara A."/>
            <person name="Ohji S."/>
            <person name="Ichikawa N."/>
            <person name="Kimura A."/>
            <person name="Yamazoe A."/>
            <person name="Fujita N."/>
        </authorList>
    </citation>
    <scope>NUCLEOTIDE SEQUENCE [LARGE SCALE GENOMIC DNA]</scope>
    <source>
        <strain evidence="4 5">NBRC 13261</strain>
    </source>
</reference>
<protein>
    <submittedName>
        <fullName evidence="4">Putative oxidoreductase</fullName>
    </submittedName>
</protein>
<dbReference type="InterPro" id="IPR008927">
    <property type="entry name" value="6-PGluconate_DH-like_C_sf"/>
</dbReference>
<dbReference type="InterPro" id="IPR050988">
    <property type="entry name" value="Mannitol_DH/Oxidoreductase"/>
</dbReference>
<organism evidence="4 5">
    <name type="scientific">Agrobacterium rubi TR3 = NBRC 13261</name>
    <dbReference type="NCBI Taxonomy" id="1368415"/>
    <lineage>
        <taxon>Bacteria</taxon>
        <taxon>Pseudomonadati</taxon>
        <taxon>Pseudomonadota</taxon>
        <taxon>Alphaproteobacteria</taxon>
        <taxon>Hyphomicrobiales</taxon>
        <taxon>Rhizobiaceae</taxon>
        <taxon>Rhizobium/Agrobacterium group</taxon>
        <taxon>Agrobacterium</taxon>
    </lineage>
</organism>
<dbReference type="InterPro" id="IPR036291">
    <property type="entry name" value="NAD(P)-bd_dom_sf"/>
</dbReference>
<dbReference type="EMBL" id="BBJU01000007">
    <property type="protein sequence ID" value="GAK69937.1"/>
    <property type="molecule type" value="Genomic_DNA"/>
</dbReference>
<dbReference type="InterPro" id="IPR013328">
    <property type="entry name" value="6PGD_dom2"/>
</dbReference>
<dbReference type="Gene3D" id="3.40.50.720">
    <property type="entry name" value="NAD(P)-binding Rossmann-like Domain"/>
    <property type="match status" value="1"/>
</dbReference>
<feature type="domain" description="Mannitol dehydrogenase C-terminal" evidence="3">
    <location>
        <begin position="296"/>
        <end position="420"/>
    </location>
</feature>
<dbReference type="SUPFAM" id="SSF48179">
    <property type="entry name" value="6-phosphogluconate dehydrogenase C-terminal domain-like"/>
    <property type="match status" value="1"/>
</dbReference>
<dbReference type="Pfam" id="PF08125">
    <property type="entry name" value="Mannitol_dh_C"/>
    <property type="match status" value="1"/>
</dbReference>
<evidence type="ECO:0000313" key="4">
    <source>
        <dbReference type="EMBL" id="GAK69937.1"/>
    </source>
</evidence>
<sequence>MPFFIHDTVEYSTMNRLSSSTILPDSVSGPAYDAKALKPGIVHIGLGAFHRAHQAVFTQRALEKNFGPWGIVAVNLRSRDPVQALAEQDGLYSVIVRSADGDRAEVIGATVDWLCAADAGEDVLTYLASPDIRIVTLTVSEKAYGLDPMTGGLDLKHPSVAADLENPHAPVGAVGYLVEGLARRQQRGIAPFTVLCCDNLPSNGHVVRRLVLDMAERRDPELARWIAAEGRFPCSMVDRIVPAATDETRERAARLLGVDDHLALETEPFLQWVIEDDFISGRPEWEAAGAVFAPSVEPYENMKLRLLNGSHTLIAHLGILHDLEFVRDVMAVPAFVDKVKRHMDAAAKTLDSVPGIDLPSYRNELIERFKNPTIAHRNEQIAMDTSQKLPQRILAAAIETLAAGDDAAEFAYAVAVWIASIHKRGDLNDPRKPEILAASKKAVSLDPSAPFFEVAGLFPPELVKNRAWRDRVNAELAVL</sequence>
<keyword evidence="1" id="KW-0560">Oxidoreductase</keyword>
<proteinExistence type="predicted"/>
<dbReference type="SUPFAM" id="SSF51735">
    <property type="entry name" value="NAD(P)-binding Rossmann-fold domains"/>
    <property type="match status" value="1"/>
</dbReference>
<feature type="domain" description="Mannitol dehydrogenase N-terminal" evidence="2">
    <location>
        <begin position="40"/>
        <end position="286"/>
    </location>
</feature>
<comment type="caution">
    <text evidence="4">The sequence shown here is derived from an EMBL/GenBank/DDBJ whole genome shotgun (WGS) entry which is preliminary data.</text>
</comment>
<dbReference type="InterPro" id="IPR000669">
    <property type="entry name" value="Mannitol_DH"/>
</dbReference>
<dbReference type="GO" id="GO:0016616">
    <property type="term" value="F:oxidoreductase activity, acting on the CH-OH group of donors, NAD or NADP as acceptor"/>
    <property type="evidence" value="ECO:0007669"/>
    <property type="project" value="TreeGrafter"/>
</dbReference>
<dbReference type="InterPro" id="IPR013131">
    <property type="entry name" value="Mannitol_DH_N"/>
</dbReference>
<evidence type="ECO:0000313" key="5">
    <source>
        <dbReference type="Proteomes" id="UP000028701"/>
    </source>
</evidence>
<dbReference type="AlphaFoldDB" id="A0A081CTE1"/>
<evidence type="ECO:0000259" key="2">
    <source>
        <dbReference type="Pfam" id="PF01232"/>
    </source>
</evidence>
<dbReference type="Pfam" id="PF01232">
    <property type="entry name" value="Mannitol_dh"/>
    <property type="match status" value="1"/>
</dbReference>
<dbReference type="Gene3D" id="1.10.1040.10">
    <property type="entry name" value="N-(1-d-carboxylethyl)-l-norvaline Dehydrogenase, domain 2"/>
    <property type="match status" value="1"/>
</dbReference>
<dbReference type="eggNOG" id="COG0246">
    <property type="taxonomic scope" value="Bacteria"/>
</dbReference>
<gene>
    <name evidence="4" type="ORF">RRU01S_07_04640</name>
</gene>
<evidence type="ECO:0000256" key="1">
    <source>
        <dbReference type="ARBA" id="ARBA00023002"/>
    </source>
</evidence>
<dbReference type="InterPro" id="IPR013118">
    <property type="entry name" value="Mannitol_DH_C"/>
</dbReference>
<dbReference type="PRINTS" id="PR00084">
    <property type="entry name" value="MTLDHDRGNASE"/>
</dbReference>
<dbReference type="Proteomes" id="UP000028701">
    <property type="component" value="Unassembled WGS sequence"/>
</dbReference>
<dbReference type="PANTHER" id="PTHR43362:SF1">
    <property type="entry name" value="MANNITOL DEHYDROGENASE 2-RELATED"/>
    <property type="match status" value="1"/>
</dbReference>
<dbReference type="PANTHER" id="PTHR43362">
    <property type="entry name" value="MANNITOL DEHYDROGENASE DSF1-RELATED"/>
    <property type="match status" value="1"/>
</dbReference>
<name>A0A081CTE1_9HYPH</name>
<evidence type="ECO:0000259" key="3">
    <source>
        <dbReference type="Pfam" id="PF08125"/>
    </source>
</evidence>
<accession>A0A081CTE1</accession>